<reference evidence="8 9" key="1">
    <citation type="submission" date="2018-04" db="EMBL/GenBank/DDBJ databases">
        <authorList>
            <person name="Vogel A."/>
        </authorList>
    </citation>
    <scope>NUCLEOTIDE SEQUENCE [LARGE SCALE GENOMIC DNA]</scope>
</reference>
<dbReference type="PANTHER" id="PTHR45987:SF4">
    <property type="entry name" value="LARGE RIBOSOMAL SUBUNIT PROTEIN BL12M"/>
    <property type="match status" value="1"/>
</dbReference>
<dbReference type="SUPFAM" id="SSF48300">
    <property type="entry name" value="Ribosomal protein L7/12, oligomerisation (N-terminal) domain"/>
    <property type="match status" value="1"/>
</dbReference>
<keyword evidence="3" id="KW-0687">Ribonucleoprotein</keyword>
<comment type="similarity">
    <text evidence="1">Belongs to the bacterial ribosomal protein bL12 family.</text>
</comment>
<dbReference type="EMBL" id="OOIL02001315">
    <property type="protein sequence ID" value="VFQ74046.1"/>
    <property type="molecule type" value="Genomic_DNA"/>
</dbReference>
<dbReference type="OrthoDB" id="250175at2759"/>
<dbReference type="InterPro" id="IPR000206">
    <property type="entry name" value="Ribosomal_bL12"/>
</dbReference>
<evidence type="ECO:0000256" key="2">
    <source>
        <dbReference type="ARBA" id="ARBA00022980"/>
    </source>
</evidence>
<dbReference type="InterPro" id="IPR013823">
    <property type="entry name" value="Ribosomal_bL12_C"/>
</dbReference>
<dbReference type="Gene3D" id="1.20.5.710">
    <property type="entry name" value="Single helix bin"/>
    <property type="match status" value="1"/>
</dbReference>
<evidence type="ECO:0000313" key="9">
    <source>
        <dbReference type="Proteomes" id="UP000595140"/>
    </source>
</evidence>
<proteinExistence type="inferred from homology"/>
<evidence type="ECO:0000259" key="7">
    <source>
        <dbReference type="Pfam" id="PF16320"/>
    </source>
</evidence>
<sequence length="375" mass="41025">MNNHTRTKDSKRNYWVSAGRWEIQVQSTKILKDWVPHLFLCRSNNLFGLRSLVWLLPYPSLFLLPDFQIRAWQRATAIVATAIVLAGMMGYGGDGGTGAIMVEGDGGDGITKQCLKLLKNLSSSAALPEVSSFSGGLNPSNYSTGLRISKLSVLRSEPMTIPRIARNMSRFSPPTFQCLTHGDDQISRIVARHFHTLRSLYSSPSSSITSFRTASTRSLIFSNYTTSVPETKLDPSKAVMRIVDEISGLSLLEVSDLIEILSKKMGIDEMPVMAMMMPGMGFSPGGMRGKAPGASGQAEEKVEKTVFDLKLEAGFDAGAKIKIIKEVRSFTNLGLKEAKELVEKAPAVLRKGVSKEEAEKIIETMKGIGAKIVME</sequence>
<dbReference type="SUPFAM" id="SSF54736">
    <property type="entry name" value="ClpS-like"/>
    <property type="match status" value="1"/>
</dbReference>
<dbReference type="GO" id="GO:1990904">
    <property type="term" value="C:ribonucleoprotein complex"/>
    <property type="evidence" value="ECO:0007669"/>
    <property type="project" value="UniProtKB-KW"/>
</dbReference>
<name>A0A484LCX1_9ASTE</name>
<dbReference type="GO" id="GO:0003735">
    <property type="term" value="F:structural constituent of ribosome"/>
    <property type="evidence" value="ECO:0007669"/>
    <property type="project" value="InterPro"/>
</dbReference>
<evidence type="ECO:0000313" key="8">
    <source>
        <dbReference type="EMBL" id="VFQ74046.1"/>
    </source>
</evidence>
<dbReference type="HAMAP" id="MF_00368">
    <property type="entry name" value="Ribosomal_bL12"/>
    <property type="match status" value="1"/>
</dbReference>
<dbReference type="Proteomes" id="UP000595140">
    <property type="component" value="Unassembled WGS sequence"/>
</dbReference>
<gene>
    <name evidence="8" type="ORF">CCAM_LOCUS15822</name>
</gene>
<feature type="domain" description="Large ribosomal subunit protein bL12 C-terminal" evidence="6">
    <location>
        <begin position="307"/>
        <end position="373"/>
    </location>
</feature>
<dbReference type="GO" id="GO:0005737">
    <property type="term" value="C:cytoplasm"/>
    <property type="evidence" value="ECO:0007669"/>
    <property type="project" value="UniProtKB-ARBA"/>
</dbReference>
<dbReference type="CDD" id="cd00387">
    <property type="entry name" value="Ribosomal_L7_L12"/>
    <property type="match status" value="1"/>
</dbReference>
<protein>
    <recommendedName>
        <fullName evidence="4">Large ribosomal subunit protein bL12c</fullName>
    </recommendedName>
    <alternativeName>
        <fullName evidence="5">CL12</fullName>
    </alternativeName>
</protein>
<evidence type="ECO:0000259" key="6">
    <source>
        <dbReference type="Pfam" id="PF00542"/>
    </source>
</evidence>
<dbReference type="Pfam" id="PF16320">
    <property type="entry name" value="Ribosomal_L12_N"/>
    <property type="match status" value="1"/>
</dbReference>
<organism evidence="8 9">
    <name type="scientific">Cuscuta campestris</name>
    <dbReference type="NCBI Taxonomy" id="132261"/>
    <lineage>
        <taxon>Eukaryota</taxon>
        <taxon>Viridiplantae</taxon>
        <taxon>Streptophyta</taxon>
        <taxon>Embryophyta</taxon>
        <taxon>Tracheophyta</taxon>
        <taxon>Spermatophyta</taxon>
        <taxon>Magnoliopsida</taxon>
        <taxon>eudicotyledons</taxon>
        <taxon>Gunneridae</taxon>
        <taxon>Pentapetalae</taxon>
        <taxon>asterids</taxon>
        <taxon>lamiids</taxon>
        <taxon>Solanales</taxon>
        <taxon>Convolvulaceae</taxon>
        <taxon>Cuscuteae</taxon>
        <taxon>Cuscuta</taxon>
        <taxon>Cuscuta subgen. Grammica</taxon>
        <taxon>Cuscuta sect. Cleistogrammica</taxon>
    </lineage>
</organism>
<dbReference type="GO" id="GO:0006412">
    <property type="term" value="P:translation"/>
    <property type="evidence" value="ECO:0007669"/>
    <property type="project" value="InterPro"/>
</dbReference>
<accession>A0A484LCX1</accession>
<dbReference type="GO" id="GO:0005840">
    <property type="term" value="C:ribosome"/>
    <property type="evidence" value="ECO:0007669"/>
    <property type="project" value="UniProtKB-KW"/>
</dbReference>
<dbReference type="FunFam" id="3.30.1390.10:FF:000001">
    <property type="entry name" value="50S ribosomal protein L7/L12"/>
    <property type="match status" value="1"/>
</dbReference>
<dbReference type="InterPro" id="IPR008932">
    <property type="entry name" value="Ribosomal_bL12_oligo"/>
</dbReference>
<evidence type="ECO:0000256" key="5">
    <source>
        <dbReference type="ARBA" id="ARBA00082754"/>
    </source>
</evidence>
<evidence type="ECO:0000256" key="4">
    <source>
        <dbReference type="ARBA" id="ARBA00072688"/>
    </source>
</evidence>
<dbReference type="AlphaFoldDB" id="A0A484LCX1"/>
<dbReference type="Pfam" id="PF00542">
    <property type="entry name" value="Ribosomal_L12"/>
    <property type="match status" value="1"/>
</dbReference>
<evidence type="ECO:0000256" key="1">
    <source>
        <dbReference type="ARBA" id="ARBA00007197"/>
    </source>
</evidence>
<dbReference type="GO" id="GO:0003729">
    <property type="term" value="F:mRNA binding"/>
    <property type="evidence" value="ECO:0007669"/>
    <property type="project" value="TreeGrafter"/>
</dbReference>
<evidence type="ECO:0000256" key="3">
    <source>
        <dbReference type="ARBA" id="ARBA00023274"/>
    </source>
</evidence>
<keyword evidence="9" id="KW-1185">Reference proteome</keyword>
<dbReference type="InterPro" id="IPR014719">
    <property type="entry name" value="Ribosomal_bL12_C/ClpS-like"/>
</dbReference>
<feature type="domain" description="Large ribosomal subunit protein bL12 oligomerization" evidence="7">
    <location>
        <begin position="242"/>
        <end position="279"/>
    </location>
</feature>
<dbReference type="PANTHER" id="PTHR45987">
    <property type="entry name" value="39S RIBOSOMAL PROTEIN L12"/>
    <property type="match status" value="1"/>
</dbReference>
<dbReference type="Gene3D" id="3.30.1390.10">
    <property type="match status" value="1"/>
</dbReference>
<dbReference type="InterPro" id="IPR036235">
    <property type="entry name" value="Ribosomal_bL12_oligo_N_sf"/>
</dbReference>
<keyword evidence="2" id="KW-0689">Ribosomal protein</keyword>